<evidence type="ECO:0000313" key="5">
    <source>
        <dbReference type="EMBL" id="GEJ55306.1"/>
    </source>
</evidence>
<dbReference type="PANTHER" id="PTHR30483:SF37">
    <property type="entry name" value="ABC TRANSPORTER SUBSTRATE-BINDING PROTEIN"/>
    <property type="match status" value="1"/>
</dbReference>
<dbReference type="Gene3D" id="3.40.50.2300">
    <property type="match status" value="2"/>
</dbReference>
<reference evidence="6" key="1">
    <citation type="journal article" date="2020" name="Appl. Environ. Microbiol.">
        <title>Diazotrophic Anaeromyxobacter Isolates from Soils.</title>
        <authorList>
            <person name="Masuda Y."/>
            <person name="Yamanaka H."/>
            <person name="Xu Z.X."/>
            <person name="Shiratori Y."/>
            <person name="Aono T."/>
            <person name="Amachi S."/>
            <person name="Senoo K."/>
            <person name="Itoh H."/>
        </authorList>
    </citation>
    <scope>NUCLEOTIDE SEQUENCE [LARGE SCALE GENOMIC DNA]</scope>
    <source>
        <strain evidence="6">R267</strain>
    </source>
</reference>
<sequence>MVNKTWIALLALALARPASAATVKLGVINSMTGPEAPIGENLTNGIKLAQEDLKKKGIDAQLVWEDDTGKPQIGLSALEKLATRDNVAGVVGAYTSAVTSAVAKAAERYKVPLVNPVASKEEITRQGYKWVFRVSATTGDYASILLDMALSLGKPKTIAILGENTDFGISGSKSAKAYAEKKGLKVVFEEAYSKGSPDYRSTLVKLKGTNPDVVFMVSYVADAILLMRQSREIGLSPQAFLGAGAGFSTVPFANEKAISNGVFASSQWTPQVSWPGAKEFNDRYVKQFGKPPTYHAATAYAAMMILGEEAAKANGDREKLRQGLDAGSWNGVDGPVKFQDYEGYTNQNKHQMLVEQVQDGKHVTVWPQELAAGKAVWPFPGWK</sequence>
<gene>
    <name evidence="5" type="ORF">AMYX_00470</name>
</gene>
<dbReference type="AlphaFoldDB" id="A0A7I9VFY6"/>
<dbReference type="Pfam" id="PF13458">
    <property type="entry name" value="Peripla_BP_6"/>
    <property type="match status" value="1"/>
</dbReference>
<dbReference type="InterPro" id="IPR028082">
    <property type="entry name" value="Peripla_BP_I"/>
</dbReference>
<keyword evidence="2 3" id="KW-0732">Signal</keyword>
<dbReference type="InterPro" id="IPR051010">
    <property type="entry name" value="BCAA_transport"/>
</dbReference>
<dbReference type="RefSeq" id="WP_176062118.1">
    <property type="nucleotide sequence ID" value="NZ_BJTG01000001.1"/>
</dbReference>
<dbReference type="Proteomes" id="UP000503640">
    <property type="component" value="Unassembled WGS sequence"/>
</dbReference>
<organism evidence="5 6">
    <name type="scientific">Anaeromyxobacter diazotrophicus</name>
    <dbReference type="NCBI Taxonomy" id="2590199"/>
    <lineage>
        <taxon>Bacteria</taxon>
        <taxon>Pseudomonadati</taxon>
        <taxon>Myxococcota</taxon>
        <taxon>Myxococcia</taxon>
        <taxon>Myxococcales</taxon>
        <taxon>Cystobacterineae</taxon>
        <taxon>Anaeromyxobacteraceae</taxon>
        <taxon>Anaeromyxobacter</taxon>
    </lineage>
</organism>
<feature type="domain" description="Leucine-binding protein" evidence="4">
    <location>
        <begin position="22"/>
        <end position="360"/>
    </location>
</feature>
<evidence type="ECO:0000256" key="1">
    <source>
        <dbReference type="ARBA" id="ARBA00010062"/>
    </source>
</evidence>
<comment type="similarity">
    <text evidence="1">Belongs to the leucine-binding protein family.</text>
</comment>
<evidence type="ECO:0000259" key="4">
    <source>
        <dbReference type="Pfam" id="PF13458"/>
    </source>
</evidence>
<evidence type="ECO:0000313" key="6">
    <source>
        <dbReference type="Proteomes" id="UP000503640"/>
    </source>
</evidence>
<protein>
    <submittedName>
        <fullName evidence="5">Branched-chain amino acid ABC transporter substrate-binding protein</fullName>
    </submittedName>
</protein>
<keyword evidence="6" id="KW-1185">Reference proteome</keyword>
<accession>A0A7I9VFY6</accession>
<evidence type="ECO:0000256" key="2">
    <source>
        <dbReference type="ARBA" id="ARBA00022729"/>
    </source>
</evidence>
<evidence type="ECO:0000256" key="3">
    <source>
        <dbReference type="SAM" id="SignalP"/>
    </source>
</evidence>
<dbReference type="EMBL" id="BJTG01000001">
    <property type="protein sequence ID" value="GEJ55306.1"/>
    <property type="molecule type" value="Genomic_DNA"/>
</dbReference>
<dbReference type="PANTHER" id="PTHR30483">
    <property type="entry name" value="LEUCINE-SPECIFIC-BINDING PROTEIN"/>
    <property type="match status" value="1"/>
</dbReference>
<proteinExistence type="inferred from homology"/>
<feature type="chain" id="PRO_5029825942" evidence="3">
    <location>
        <begin position="21"/>
        <end position="383"/>
    </location>
</feature>
<dbReference type="InterPro" id="IPR028081">
    <property type="entry name" value="Leu-bd"/>
</dbReference>
<feature type="signal peptide" evidence="3">
    <location>
        <begin position="1"/>
        <end position="20"/>
    </location>
</feature>
<dbReference type="SUPFAM" id="SSF53822">
    <property type="entry name" value="Periplasmic binding protein-like I"/>
    <property type="match status" value="1"/>
</dbReference>
<comment type="caution">
    <text evidence="5">The sequence shown here is derived from an EMBL/GenBank/DDBJ whole genome shotgun (WGS) entry which is preliminary data.</text>
</comment>
<name>A0A7I9VFY6_9BACT</name>